<sequence length="69" mass="8166">MANTMADCRYRSESALRGFSNQKRWALSVTRAVTRAYPNSWFINLMGQEIRSDRQLAHWFDVSQWIRLA</sequence>
<evidence type="ECO:0000313" key="1">
    <source>
        <dbReference type="EMBL" id="MCQ8104643.1"/>
    </source>
</evidence>
<gene>
    <name evidence="1" type="ORF">NP590_11045</name>
</gene>
<accession>A0ABT1THC8</accession>
<dbReference type="EMBL" id="JANIBJ010000018">
    <property type="protein sequence ID" value="MCQ8104643.1"/>
    <property type="molecule type" value="Genomic_DNA"/>
</dbReference>
<comment type="caution">
    <text evidence="1">The sequence shown here is derived from an EMBL/GenBank/DDBJ whole genome shotgun (WGS) entry which is preliminary data.</text>
</comment>
<keyword evidence="2" id="KW-1185">Reference proteome</keyword>
<dbReference type="RefSeq" id="WP_256602439.1">
    <property type="nucleotide sequence ID" value="NZ_JANIBJ010000018.1"/>
</dbReference>
<dbReference type="Proteomes" id="UP001524499">
    <property type="component" value="Unassembled WGS sequence"/>
</dbReference>
<protein>
    <submittedName>
        <fullName evidence="1">Uncharacterized protein</fullName>
    </submittedName>
</protein>
<evidence type="ECO:0000313" key="2">
    <source>
        <dbReference type="Proteomes" id="UP001524499"/>
    </source>
</evidence>
<reference evidence="1 2" key="1">
    <citation type="submission" date="2022-07" db="EMBL/GenBank/DDBJ databases">
        <title>Methylomonas rivi sp. nov., Methylomonas rosea sp. nov., Methylomonas aureus sp. nov. and Methylomonas subterranea sp. nov., four novel methanotrophs isolated from a freshwater creek and the deep terrestrial subsurface.</title>
        <authorList>
            <person name="Abin C."/>
            <person name="Sankaranarayanan K."/>
            <person name="Garner C."/>
            <person name="Sindelar R."/>
            <person name="Kotary K."/>
            <person name="Garner R."/>
            <person name="Barclay S."/>
            <person name="Lawson P."/>
            <person name="Krumholz L."/>
        </authorList>
    </citation>
    <scope>NUCLEOTIDE SEQUENCE [LARGE SCALE GENOMIC DNA]</scope>
    <source>
        <strain evidence="1 2">SURF-2</strain>
    </source>
</reference>
<proteinExistence type="predicted"/>
<organism evidence="1 2">
    <name type="scientific">Methylomonas subterranea</name>
    <dbReference type="NCBI Taxonomy" id="2952225"/>
    <lineage>
        <taxon>Bacteria</taxon>
        <taxon>Pseudomonadati</taxon>
        <taxon>Pseudomonadota</taxon>
        <taxon>Gammaproteobacteria</taxon>
        <taxon>Methylococcales</taxon>
        <taxon>Methylococcaceae</taxon>
        <taxon>Methylomonas</taxon>
    </lineage>
</organism>
<name>A0ABT1THC8_9GAMM</name>